<evidence type="ECO:0000313" key="2">
    <source>
        <dbReference type="Proteomes" id="UP000265520"/>
    </source>
</evidence>
<dbReference type="EMBL" id="LXQA010163758">
    <property type="protein sequence ID" value="MCI28142.1"/>
    <property type="molecule type" value="Genomic_DNA"/>
</dbReference>
<sequence>MVLVQVMAQRALAEAMELMANAMAQEAVSWTADRVAQEARKGGEDELRLERFMNNKSPIFKGGYNPEGAQTWLEGIGRIFGAMRCLEEHRVLLRGYVLHDEADDWWGNAKQRLEAGGRQMCCKIRGFVSFCSALQHLGSGG</sequence>
<protein>
    <recommendedName>
        <fullName evidence="3">Cellular nucleic acid-binding protein</fullName>
    </recommendedName>
</protein>
<evidence type="ECO:0008006" key="3">
    <source>
        <dbReference type="Google" id="ProtNLM"/>
    </source>
</evidence>
<reference evidence="1 2" key="1">
    <citation type="journal article" date="2018" name="Front. Plant Sci.">
        <title>Red Clover (Trifolium pratense) and Zigzag Clover (T. medium) - A Picture of Genomic Similarities and Differences.</title>
        <authorList>
            <person name="Dluhosova J."/>
            <person name="Istvanek J."/>
            <person name="Nedelnik J."/>
            <person name="Repkova J."/>
        </authorList>
    </citation>
    <scope>NUCLEOTIDE SEQUENCE [LARGE SCALE GENOMIC DNA]</scope>
    <source>
        <strain evidence="2">cv. 10/8</strain>
        <tissue evidence="1">Leaf</tissue>
    </source>
</reference>
<accession>A0A392QW70</accession>
<keyword evidence="2" id="KW-1185">Reference proteome</keyword>
<dbReference type="AlphaFoldDB" id="A0A392QW70"/>
<organism evidence="1 2">
    <name type="scientific">Trifolium medium</name>
    <dbReference type="NCBI Taxonomy" id="97028"/>
    <lineage>
        <taxon>Eukaryota</taxon>
        <taxon>Viridiplantae</taxon>
        <taxon>Streptophyta</taxon>
        <taxon>Embryophyta</taxon>
        <taxon>Tracheophyta</taxon>
        <taxon>Spermatophyta</taxon>
        <taxon>Magnoliopsida</taxon>
        <taxon>eudicotyledons</taxon>
        <taxon>Gunneridae</taxon>
        <taxon>Pentapetalae</taxon>
        <taxon>rosids</taxon>
        <taxon>fabids</taxon>
        <taxon>Fabales</taxon>
        <taxon>Fabaceae</taxon>
        <taxon>Papilionoideae</taxon>
        <taxon>50 kb inversion clade</taxon>
        <taxon>NPAAA clade</taxon>
        <taxon>Hologalegina</taxon>
        <taxon>IRL clade</taxon>
        <taxon>Trifolieae</taxon>
        <taxon>Trifolium</taxon>
    </lineage>
</organism>
<dbReference type="Proteomes" id="UP000265520">
    <property type="component" value="Unassembled WGS sequence"/>
</dbReference>
<name>A0A392QW70_9FABA</name>
<comment type="caution">
    <text evidence="1">The sequence shown here is derived from an EMBL/GenBank/DDBJ whole genome shotgun (WGS) entry which is preliminary data.</text>
</comment>
<feature type="non-terminal residue" evidence="1">
    <location>
        <position position="141"/>
    </location>
</feature>
<proteinExistence type="predicted"/>
<evidence type="ECO:0000313" key="1">
    <source>
        <dbReference type="EMBL" id="MCI28142.1"/>
    </source>
</evidence>